<protein>
    <submittedName>
        <fullName evidence="1">Uncharacterized protein</fullName>
    </submittedName>
</protein>
<accession>A0A2N3IAX6</accession>
<sequence length="114" mass="13892">MSKEYNTLTEFFNFLKTKQNYLQQDSEEVIQDYYNCRAERIAKEKEEKRIKQLKRLELIVQKREEQQARARMYKPVKVQRMKSPEKTTVKRITNDGTTAKTMEDIRKLIDRIRD</sequence>
<evidence type="ECO:0000313" key="1">
    <source>
        <dbReference type="EMBL" id="PKQ67476.1"/>
    </source>
</evidence>
<keyword evidence="2" id="KW-1185">Reference proteome</keyword>
<evidence type="ECO:0000313" key="2">
    <source>
        <dbReference type="Proteomes" id="UP000233618"/>
    </source>
</evidence>
<reference evidence="1 2" key="1">
    <citation type="journal article" date="2017" name="Front. Microbiol.">
        <title>Labilibaculum manganireducens gen. nov., sp. nov. and Labilibaculum filiforme sp. nov., Novel Bacteroidetes Isolated from Subsurface Sediments of the Baltic Sea.</title>
        <authorList>
            <person name="Vandieken V."/>
            <person name="Marshall I.P."/>
            <person name="Niemann H."/>
            <person name="Engelen B."/>
            <person name="Cypionka H."/>
        </authorList>
    </citation>
    <scope>NUCLEOTIDE SEQUENCE [LARGE SCALE GENOMIC DNA]</scope>
    <source>
        <strain evidence="1 2">59.10-2M</strain>
    </source>
</reference>
<dbReference type="Proteomes" id="UP000233618">
    <property type="component" value="Unassembled WGS sequence"/>
</dbReference>
<name>A0A2N3IAX6_9BACT</name>
<dbReference type="RefSeq" id="WP_101309111.1">
    <property type="nucleotide sequence ID" value="NZ_MVDE01000008.1"/>
</dbReference>
<dbReference type="EMBL" id="MVDE01000008">
    <property type="protein sequence ID" value="PKQ67476.1"/>
    <property type="molecule type" value="Genomic_DNA"/>
</dbReference>
<dbReference type="AlphaFoldDB" id="A0A2N3IAX6"/>
<proteinExistence type="predicted"/>
<organism evidence="1 2">
    <name type="scientific">Labilibaculum manganireducens</name>
    <dbReference type="NCBI Taxonomy" id="1940525"/>
    <lineage>
        <taxon>Bacteria</taxon>
        <taxon>Pseudomonadati</taxon>
        <taxon>Bacteroidota</taxon>
        <taxon>Bacteroidia</taxon>
        <taxon>Marinilabiliales</taxon>
        <taxon>Marinifilaceae</taxon>
        <taxon>Labilibaculum</taxon>
    </lineage>
</organism>
<comment type="caution">
    <text evidence="1">The sequence shown here is derived from an EMBL/GenBank/DDBJ whole genome shotgun (WGS) entry which is preliminary data.</text>
</comment>
<gene>
    <name evidence="1" type="ORF">BZG01_06970</name>
</gene>